<reference evidence="5" key="1">
    <citation type="submission" date="2016-10" db="EMBL/GenBank/DDBJ databases">
        <authorList>
            <person name="Varghese N."/>
            <person name="Submissions S."/>
        </authorList>
    </citation>
    <scope>NUCLEOTIDE SEQUENCE [LARGE SCALE GENOMIC DNA]</scope>
    <source>
        <strain evidence="5">DSM 45962</strain>
    </source>
</reference>
<dbReference type="InterPro" id="IPR029050">
    <property type="entry name" value="Immunoprotect_excell_Ig-like"/>
</dbReference>
<dbReference type="OrthoDB" id="3831250at2"/>
<protein>
    <recommendedName>
        <fullName evidence="3">DUF4352 domain-containing protein</fullName>
    </recommendedName>
</protein>
<evidence type="ECO:0000259" key="3">
    <source>
        <dbReference type="Pfam" id="PF11611"/>
    </source>
</evidence>
<evidence type="ECO:0000313" key="4">
    <source>
        <dbReference type="EMBL" id="SFC99152.1"/>
    </source>
</evidence>
<feature type="domain" description="DUF4352" evidence="3">
    <location>
        <begin position="124"/>
        <end position="194"/>
    </location>
</feature>
<accession>A0A1I1NPF6</accession>
<evidence type="ECO:0000256" key="2">
    <source>
        <dbReference type="SAM" id="MobiDB-lite"/>
    </source>
</evidence>
<organism evidence="4 5">
    <name type="scientific">Klenkia taihuensis</name>
    <dbReference type="NCBI Taxonomy" id="1225127"/>
    <lineage>
        <taxon>Bacteria</taxon>
        <taxon>Bacillati</taxon>
        <taxon>Actinomycetota</taxon>
        <taxon>Actinomycetes</taxon>
        <taxon>Geodermatophilales</taxon>
        <taxon>Geodermatophilaceae</taxon>
        <taxon>Klenkia</taxon>
    </lineage>
</organism>
<keyword evidence="1" id="KW-0732">Signal</keyword>
<dbReference type="EMBL" id="FOMD01000002">
    <property type="protein sequence ID" value="SFC99152.1"/>
    <property type="molecule type" value="Genomic_DNA"/>
</dbReference>
<name>A0A1I1NPF6_9ACTN</name>
<feature type="region of interest" description="Disordered" evidence="2">
    <location>
        <begin position="39"/>
        <end position="92"/>
    </location>
</feature>
<proteinExistence type="predicted"/>
<sequence length="213" mass="21298">MSSPTTSRRPSRRLLALVGAGVVVVLAAVALFLTTRDGGRDDAAATSTATVPGDPVSSEPAPTNPPTPEPSGPTADATDLPPTLSAVGLTDPAAVGDGVTGRLVSIEAVQGSGEGIGNIDGPSLLVTVELTNGTDAPVSFDAVAAEAYTGADLTPATLLDDPQANPLRGTVDPGDSVTGSYVFYVPESDRGDVTIQVGYQAGAPYLVWRGAVS</sequence>
<gene>
    <name evidence="4" type="ORF">SAMN05661030_2202</name>
</gene>
<evidence type="ECO:0000256" key="1">
    <source>
        <dbReference type="ARBA" id="ARBA00022729"/>
    </source>
</evidence>
<feature type="compositionally biased region" description="Pro residues" evidence="2">
    <location>
        <begin position="62"/>
        <end position="71"/>
    </location>
</feature>
<dbReference type="Proteomes" id="UP000199022">
    <property type="component" value="Unassembled WGS sequence"/>
</dbReference>
<dbReference type="AlphaFoldDB" id="A0A1I1NPF6"/>
<dbReference type="InterPro" id="IPR029051">
    <property type="entry name" value="DUF4352"/>
</dbReference>
<dbReference type="RefSeq" id="WP_091557863.1">
    <property type="nucleotide sequence ID" value="NZ_BNAC01000004.1"/>
</dbReference>
<keyword evidence="5" id="KW-1185">Reference proteome</keyword>
<evidence type="ECO:0000313" key="5">
    <source>
        <dbReference type="Proteomes" id="UP000199022"/>
    </source>
</evidence>
<dbReference type="STRING" id="1225127.SAMN05661030_2202"/>
<dbReference type="Gene3D" id="2.60.40.1240">
    <property type="match status" value="1"/>
</dbReference>
<dbReference type="Pfam" id="PF11611">
    <property type="entry name" value="DUF4352"/>
    <property type="match status" value="1"/>
</dbReference>